<dbReference type="Pfam" id="PF00005">
    <property type="entry name" value="ABC_tran"/>
    <property type="match status" value="1"/>
</dbReference>
<reference evidence="5 6" key="1">
    <citation type="submission" date="2021-12" db="EMBL/GenBank/DDBJ databases">
        <title>Genome sequencing of bacteria with rrn-lacking chromosome and rrn-plasmid.</title>
        <authorList>
            <person name="Anda M."/>
            <person name="Iwasaki W."/>
        </authorList>
    </citation>
    <scope>NUCLEOTIDE SEQUENCE [LARGE SCALE GENOMIC DNA]</scope>
    <source>
        <strain evidence="5 6">NBRC 15940</strain>
    </source>
</reference>
<gene>
    <name evidence="5" type="ORF">PEDI_05000</name>
</gene>
<dbReference type="PROSITE" id="PS50893">
    <property type="entry name" value="ABC_TRANSPORTER_2"/>
    <property type="match status" value="1"/>
</dbReference>
<keyword evidence="1" id="KW-0813">Transport</keyword>
<dbReference type="FunFam" id="3.40.50.300:FF:000425">
    <property type="entry name" value="Probable ABC transporter, ATP-binding subunit"/>
    <property type="match status" value="1"/>
</dbReference>
<keyword evidence="3 5" id="KW-0067">ATP-binding</keyword>
<dbReference type="Gene3D" id="3.40.50.300">
    <property type="entry name" value="P-loop containing nucleotide triphosphate hydrolases"/>
    <property type="match status" value="1"/>
</dbReference>
<feature type="domain" description="ABC transporter" evidence="4">
    <location>
        <begin position="5"/>
        <end position="239"/>
    </location>
</feature>
<dbReference type="Proteomes" id="UP001310022">
    <property type="component" value="Unassembled WGS sequence"/>
</dbReference>
<dbReference type="InterPro" id="IPR003439">
    <property type="entry name" value="ABC_transporter-like_ATP-bd"/>
</dbReference>
<dbReference type="PANTHER" id="PTHR42781">
    <property type="entry name" value="SPERMIDINE/PUTRESCINE IMPORT ATP-BINDING PROTEIN POTA"/>
    <property type="match status" value="1"/>
</dbReference>
<evidence type="ECO:0000313" key="5">
    <source>
        <dbReference type="EMBL" id="GJM59948.1"/>
    </source>
</evidence>
<sequence>MMSHIRLENISKTYENEEFPAVHEVNLAVERGEILSLVGGSGCGKTTLLRLIGGYDDPTEGAIWFGDQQAEKVSKKLLRGHPNVRFIQQHFDLKPFHTVSGNIGEHIRGLVRSERDKRLKELIALVGLEGFEDKLPGALSGGQQQRVAIAQAIAKTPEVLLMDEPFSNLDTPTKLALIQDLKKIIKDLGITAIMVTHQMDEALRMSDRIVVMDTGKVVQSGTAQQLYEQPFNAYVAGFFGNANILSREEAHRLALSAEQSVCIRHQDIHWGSEGMPVKVLSAQFLGHTTQYEIESEGIRLFLNSTEAPEEHISIKRFVALQ</sequence>
<dbReference type="PROSITE" id="PS00211">
    <property type="entry name" value="ABC_TRANSPORTER_1"/>
    <property type="match status" value="1"/>
</dbReference>
<proteinExistence type="predicted"/>
<dbReference type="SUPFAM" id="SSF52540">
    <property type="entry name" value="P-loop containing nucleoside triphosphate hydrolases"/>
    <property type="match status" value="1"/>
</dbReference>
<protein>
    <submittedName>
        <fullName evidence="5">Spermidine/putrescine ABC transporter ATP-binding protein</fullName>
    </submittedName>
</protein>
<keyword evidence="6" id="KW-1185">Reference proteome</keyword>
<dbReference type="SMART" id="SM00382">
    <property type="entry name" value="AAA"/>
    <property type="match status" value="1"/>
</dbReference>
<dbReference type="GO" id="GO:0016887">
    <property type="term" value="F:ATP hydrolysis activity"/>
    <property type="evidence" value="ECO:0007669"/>
    <property type="project" value="InterPro"/>
</dbReference>
<comment type="caution">
    <text evidence="5">The sequence shown here is derived from an EMBL/GenBank/DDBJ whole genome shotgun (WGS) entry which is preliminary data.</text>
</comment>
<dbReference type="PANTHER" id="PTHR42781:SF8">
    <property type="entry name" value="BICARBONATE TRANSPORT ATP-BINDING PROTEIN CMPC"/>
    <property type="match status" value="1"/>
</dbReference>
<organism evidence="5 6">
    <name type="scientific">Persicobacter diffluens</name>
    <dbReference type="NCBI Taxonomy" id="981"/>
    <lineage>
        <taxon>Bacteria</taxon>
        <taxon>Pseudomonadati</taxon>
        <taxon>Bacteroidota</taxon>
        <taxon>Cytophagia</taxon>
        <taxon>Cytophagales</taxon>
        <taxon>Persicobacteraceae</taxon>
        <taxon>Persicobacter</taxon>
    </lineage>
</organism>
<dbReference type="InterPro" id="IPR027417">
    <property type="entry name" value="P-loop_NTPase"/>
</dbReference>
<evidence type="ECO:0000256" key="2">
    <source>
        <dbReference type="ARBA" id="ARBA00022741"/>
    </source>
</evidence>
<dbReference type="InterPro" id="IPR050093">
    <property type="entry name" value="ABC_SmlMolc_Importer"/>
</dbReference>
<evidence type="ECO:0000256" key="1">
    <source>
        <dbReference type="ARBA" id="ARBA00022448"/>
    </source>
</evidence>
<accession>A0AAN4VUG9</accession>
<evidence type="ECO:0000259" key="4">
    <source>
        <dbReference type="PROSITE" id="PS50893"/>
    </source>
</evidence>
<dbReference type="AlphaFoldDB" id="A0AAN4VUG9"/>
<evidence type="ECO:0000313" key="6">
    <source>
        <dbReference type="Proteomes" id="UP001310022"/>
    </source>
</evidence>
<evidence type="ECO:0000256" key="3">
    <source>
        <dbReference type="ARBA" id="ARBA00022840"/>
    </source>
</evidence>
<keyword evidence="2" id="KW-0547">Nucleotide-binding</keyword>
<dbReference type="EMBL" id="BQKE01000001">
    <property type="protein sequence ID" value="GJM59948.1"/>
    <property type="molecule type" value="Genomic_DNA"/>
</dbReference>
<dbReference type="InterPro" id="IPR003593">
    <property type="entry name" value="AAA+_ATPase"/>
</dbReference>
<name>A0AAN4VUG9_9BACT</name>
<dbReference type="GO" id="GO:0015697">
    <property type="term" value="P:quaternary ammonium group transport"/>
    <property type="evidence" value="ECO:0007669"/>
    <property type="project" value="UniProtKB-ARBA"/>
</dbReference>
<dbReference type="InterPro" id="IPR017871">
    <property type="entry name" value="ABC_transporter-like_CS"/>
</dbReference>
<dbReference type="GO" id="GO:0005524">
    <property type="term" value="F:ATP binding"/>
    <property type="evidence" value="ECO:0007669"/>
    <property type="project" value="UniProtKB-KW"/>
</dbReference>